<dbReference type="InterPro" id="IPR019988">
    <property type="entry name" value="GTP-bd_ribosome_bgen_YqeH"/>
</dbReference>
<dbReference type="InterPro" id="IPR050896">
    <property type="entry name" value="Mito_lipid_metab_GTPase"/>
</dbReference>
<reference evidence="2 3" key="2">
    <citation type="journal article" date="2016" name="Genome Announc.">
        <title>Draft Genome Sequence of Oceanobacillus picturae Heshi-B3, Isolated from Fermented Rice Bran in a Traditional Japanese Seafood Dish.</title>
        <authorList>
            <person name="Akuzawa S."/>
            <person name="Nagaoka J."/>
            <person name="Kanekatsu M."/>
            <person name="Kanesaki Y."/>
            <person name="Suzuki T."/>
        </authorList>
    </citation>
    <scope>NUCLEOTIDE SEQUENCE [LARGE SCALE GENOMIC DNA]</scope>
    <source>
        <strain evidence="2 3">Heshi-B3</strain>
    </source>
</reference>
<dbReference type="InterPro" id="IPR030378">
    <property type="entry name" value="G_CP_dom"/>
</dbReference>
<dbReference type="PROSITE" id="PS51721">
    <property type="entry name" value="G_CP"/>
    <property type="match status" value="1"/>
</dbReference>
<dbReference type="OrthoDB" id="9773841at2"/>
<dbReference type="RefSeq" id="WP_058951024.1">
    <property type="nucleotide sequence ID" value="NZ_BBXV01000043.1"/>
</dbReference>
<comment type="caution">
    <text evidence="2">The sequence shown here is derived from an EMBL/GenBank/DDBJ whole genome shotgun (WGS) entry which is preliminary data.</text>
</comment>
<dbReference type="AlphaFoldDB" id="A0A0U9H9K5"/>
<proteinExistence type="predicted"/>
<dbReference type="Gene3D" id="3.40.50.300">
    <property type="entry name" value="P-loop containing nucleotide triphosphate hydrolases"/>
    <property type="match status" value="1"/>
</dbReference>
<dbReference type="NCBIfam" id="TIGR03597">
    <property type="entry name" value="GTPase_YqeH"/>
    <property type="match status" value="1"/>
</dbReference>
<reference evidence="3" key="1">
    <citation type="submission" date="2015-07" db="EMBL/GenBank/DDBJ databases">
        <title>Draft Genome Sequence of Oceanobacillus picturae Heshi-B3 that Was Isolated from Fermented Rice Bran with Aging Salted Mackerel, Which Was Named Heshiko as Traditional Fermented Seafood in Japan.</title>
        <authorList>
            <person name="Akuzawa S."/>
            <person name="Nakagawa J."/>
            <person name="Kanekatsu T."/>
            <person name="Kanesaki Y."/>
            <person name="Suzuki T."/>
        </authorList>
    </citation>
    <scope>NUCLEOTIDE SEQUENCE [LARGE SCALE GENOMIC DNA]</scope>
    <source>
        <strain evidence="3">Heshi-B3</strain>
    </source>
</reference>
<sequence length="367" mass="40926">MEELYCQGCGVLIQTSDPQAPGYTPASSLEKENILCKRCFRLKHYNEIQDVAITDDDFLKMVSSIRSANGLVVHVVDIFDVHGSLIKSLPRIVGDNPIVLVGNKVDLLPKSTNKRKLEQWLRSSAKDAGINVKEVCLISSTKGYGMKDLTEVIEEQRKNRDVYIVGTTNVGKSTFINRLIKQSTGYGEVITTSYFPGTTLGFIEIPLDDETSLIDTPGIVNRQQMAHYVSEQDLKLITPNKEIKPRVYQLNSGQTLYFGGLARLDFVKGKRTSFVCYFSNQVPIHRTKLENADELYEQHIGELLSPPDQKTLEVLPELKENAFRLTGGEKTDIVFPGLGWVSVIAEDVTVAAHSPKEVSASIRKSFL</sequence>
<dbReference type="InterPro" id="IPR048422">
    <property type="entry name" value="NOA1/YqeH-like_C"/>
</dbReference>
<dbReference type="GO" id="GO:0005525">
    <property type="term" value="F:GTP binding"/>
    <property type="evidence" value="ECO:0007669"/>
    <property type="project" value="InterPro"/>
</dbReference>
<organism evidence="2 3">
    <name type="scientific">Oceanobacillus picturae</name>
    <dbReference type="NCBI Taxonomy" id="171693"/>
    <lineage>
        <taxon>Bacteria</taxon>
        <taxon>Bacillati</taxon>
        <taxon>Bacillota</taxon>
        <taxon>Bacilli</taxon>
        <taxon>Bacillales</taxon>
        <taxon>Bacillaceae</taxon>
        <taxon>Oceanobacillus</taxon>
    </lineage>
</organism>
<evidence type="ECO:0000313" key="2">
    <source>
        <dbReference type="EMBL" id="GAQ19347.1"/>
    </source>
</evidence>
<name>A0A0U9H9K5_9BACI</name>
<dbReference type="PANTHER" id="PTHR46434:SF1">
    <property type="entry name" value="GENETIC INTERACTOR OF PROHIBITINS 3, MITOCHONDRIAL"/>
    <property type="match status" value="1"/>
</dbReference>
<dbReference type="CDD" id="cd01855">
    <property type="entry name" value="YqeH"/>
    <property type="match status" value="1"/>
</dbReference>
<dbReference type="InterPro" id="IPR006073">
    <property type="entry name" value="GTP-bd"/>
</dbReference>
<dbReference type="PANTHER" id="PTHR46434">
    <property type="entry name" value="GENETIC INTERACTOR OF PROHIBITINS 3, MITOCHONDRIAL"/>
    <property type="match status" value="1"/>
</dbReference>
<dbReference type="SUPFAM" id="SSF52540">
    <property type="entry name" value="P-loop containing nucleoside triphosphate hydrolases"/>
    <property type="match status" value="1"/>
</dbReference>
<gene>
    <name evidence="2" type="ORF">OPHB3_3314</name>
</gene>
<protein>
    <submittedName>
        <fullName evidence="2">GTPase YqeH</fullName>
    </submittedName>
</protein>
<dbReference type="EMBL" id="BBXV01000043">
    <property type="protein sequence ID" value="GAQ19347.1"/>
    <property type="molecule type" value="Genomic_DNA"/>
</dbReference>
<dbReference type="Proteomes" id="UP000052946">
    <property type="component" value="Unassembled WGS sequence"/>
</dbReference>
<dbReference type="Pfam" id="PF01926">
    <property type="entry name" value="MMR_HSR1"/>
    <property type="match status" value="1"/>
</dbReference>
<evidence type="ECO:0000259" key="1">
    <source>
        <dbReference type="PROSITE" id="PS51721"/>
    </source>
</evidence>
<dbReference type="Pfam" id="PF21516">
    <property type="entry name" value="YqeH-like_C"/>
    <property type="match status" value="1"/>
</dbReference>
<dbReference type="InterPro" id="IPR027417">
    <property type="entry name" value="P-loop_NTPase"/>
</dbReference>
<feature type="domain" description="CP-type G" evidence="1">
    <location>
        <begin position="55"/>
        <end position="222"/>
    </location>
</feature>
<accession>A0A0U9H9K5</accession>
<evidence type="ECO:0000313" key="3">
    <source>
        <dbReference type="Proteomes" id="UP000052946"/>
    </source>
</evidence>